<comment type="similarity">
    <text evidence="4">Belongs to the BamB family.</text>
</comment>
<keyword evidence="4" id="KW-0564">Palmitate</keyword>
<dbReference type="NCBIfam" id="TIGR03300">
    <property type="entry name" value="assembly_YfgL"/>
    <property type="match status" value="1"/>
</dbReference>
<evidence type="ECO:0000256" key="1">
    <source>
        <dbReference type="ARBA" id="ARBA00022729"/>
    </source>
</evidence>
<dbReference type="RefSeq" id="WP_418890922.1">
    <property type="nucleotide sequence ID" value="NZ_JBEUWX010000002.1"/>
</dbReference>
<dbReference type="InterPro" id="IPR002372">
    <property type="entry name" value="PQQ_rpt_dom"/>
</dbReference>
<dbReference type="PANTHER" id="PTHR34512:SF30">
    <property type="entry name" value="OUTER MEMBRANE PROTEIN ASSEMBLY FACTOR BAMB"/>
    <property type="match status" value="1"/>
</dbReference>
<dbReference type="Proteomes" id="UP001574673">
    <property type="component" value="Unassembled WGS sequence"/>
</dbReference>
<name>A0ABV4UF73_9RHOO</name>
<dbReference type="PROSITE" id="PS51257">
    <property type="entry name" value="PROKAR_LIPOPROTEIN"/>
    <property type="match status" value="1"/>
</dbReference>
<dbReference type="SUPFAM" id="SSF50998">
    <property type="entry name" value="Quinoprotein alcohol dehydrogenase-like"/>
    <property type="match status" value="1"/>
</dbReference>
<keyword evidence="2 4" id="KW-0472">Membrane</keyword>
<accession>A0ABV4UF73</accession>
<dbReference type="InterPro" id="IPR015943">
    <property type="entry name" value="WD40/YVTN_repeat-like_dom_sf"/>
</dbReference>
<dbReference type="Pfam" id="PF13360">
    <property type="entry name" value="PQQ_2"/>
    <property type="match status" value="1"/>
</dbReference>
<comment type="subcellular location">
    <subcellularLocation>
        <location evidence="4">Cell outer membrane</location>
        <topology evidence="4">Lipid-anchor</topology>
    </subcellularLocation>
</comment>
<proteinExistence type="inferred from homology"/>
<keyword evidence="4" id="KW-0449">Lipoprotein</keyword>
<comment type="subunit">
    <text evidence="4">Part of the Bam complex.</text>
</comment>
<keyword evidence="8" id="KW-1185">Reference proteome</keyword>
<evidence type="ECO:0000256" key="2">
    <source>
        <dbReference type="ARBA" id="ARBA00023136"/>
    </source>
</evidence>
<feature type="signal peptide" evidence="5">
    <location>
        <begin position="1"/>
        <end position="21"/>
    </location>
</feature>
<keyword evidence="1 4" id="KW-0732">Signal</keyword>
<gene>
    <name evidence="4 7" type="primary">bamB</name>
    <name evidence="7" type="ORF">ABCS64_05650</name>
</gene>
<dbReference type="EMBL" id="JBEUWX010000002">
    <property type="protein sequence ID" value="MFA9949817.1"/>
    <property type="molecule type" value="Genomic_DNA"/>
</dbReference>
<sequence length="377" mass="38872">MKMRVLAIALTVLSGCSSLSALNPFSSDDKPPKLQPITASATVRVLWQGSVGKAGLYVFTPAVVGSTVYAAAGNGSILRIDAGKVAWKINADQPLSGGVGADDNLVVVGTPKGEILAFAAADGALRWKAHATSAVLAPPALGDGLVVVRSADNRLTAYDAADGKRKWIYQRPMPALALRSTAGVLIDGPYVFAGFPGGKLVAVSTSNGAAVWEGTVAVPKGVTELDRIADITSLPVISNGTVCAVAFQGRVACFELGNGSQMWTRDVSSAVGLTINDRQLYVTDDKDTVHAFDLSSGSSLWKQSRLAKRRLSAPIARGDKVAVADAEGVVHFLSRADGAFSARLATDGSAVIAAPQALGANMVVQTRGGGVFAVEVE</sequence>
<dbReference type="HAMAP" id="MF_00923">
    <property type="entry name" value="OM_assembly_BamB"/>
    <property type="match status" value="1"/>
</dbReference>
<comment type="caution">
    <text evidence="7">The sequence shown here is derived from an EMBL/GenBank/DDBJ whole genome shotgun (WGS) entry which is preliminary data.</text>
</comment>
<reference evidence="8" key="1">
    <citation type="submission" date="2024-06" db="EMBL/GenBank/DDBJ databases">
        <title>Radixoralia hellwigii gen. nov., sp nov., isolated from a root canal in the human oral cavity.</title>
        <authorList>
            <person name="Bartsch S."/>
            <person name="Wittmer A."/>
            <person name="Schulz A.-K."/>
            <person name="Neumann-Schaal M."/>
            <person name="Wolf J."/>
            <person name="Gronow S."/>
            <person name="Tennert C."/>
            <person name="Haecker G."/>
            <person name="Cieplik F."/>
            <person name="Al-Ahmad A."/>
        </authorList>
    </citation>
    <scope>NUCLEOTIDE SEQUENCE [LARGE SCALE GENOMIC DNA]</scope>
    <source>
        <strain evidence="8">Wk13</strain>
    </source>
</reference>
<evidence type="ECO:0000313" key="7">
    <source>
        <dbReference type="EMBL" id="MFA9949817.1"/>
    </source>
</evidence>
<evidence type="ECO:0000313" key="8">
    <source>
        <dbReference type="Proteomes" id="UP001574673"/>
    </source>
</evidence>
<organism evidence="7 8">
    <name type="scientific">Dentiradicibacter hellwigii</name>
    <dbReference type="NCBI Taxonomy" id="3149053"/>
    <lineage>
        <taxon>Bacteria</taxon>
        <taxon>Pseudomonadati</taxon>
        <taxon>Pseudomonadota</taxon>
        <taxon>Betaproteobacteria</taxon>
        <taxon>Rhodocyclales</taxon>
        <taxon>Rhodocyclaceae</taxon>
        <taxon>Dentiradicibacter</taxon>
    </lineage>
</organism>
<evidence type="ECO:0000256" key="4">
    <source>
        <dbReference type="HAMAP-Rule" id="MF_00923"/>
    </source>
</evidence>
<feature type="chain" id="PRO_5046043915" description="Outer membrane protein assembly factor BamB" evidence="5">
    <location>
        <begin position="22"/>
        <end position="377"/>
    </location>
</feature>
<dbReference type="InterPro" id="IPR018391">
    <property type="entry name" value="PQQ_b-propeller_rpt"/>
</dbReference>
<dbReference type="SMART" id="SM00564">
    <property type="entry name" value="PQQ"/>
    <property type="match status" value="6"/>
</dbReference>
<comment type="function">
    <text evidence="4">Part of the outer membrane protein assembly complex, which is involved in assembly and insertion of beta-barrel proteins into the outer membrane.</text>
</comment>
<dbReference type="Gene3D" id="2.130.10.10">
    <property type="entry name" value="YVTN repeat-like/Quinoprotein amine dehydrogenase"/>
    <property type="match status" value="1"/>
</dbReference>
<feature type="domain" description="Pyrrolo-quinoline quinone repeat" evidence="6">
    <location>
        <begin position="74"/>
        <end position="303"/>
    </location>
</feature>
<evidence type="ECO:0000259" key="6">
    <source>
        <dbReference type="Pfam" id="PF13360"/>
    </source>
</evidence>
<keyword evidence="3 4" id="KW-0998">Cell outer membrane</keyword>
<dbReference type="InterPro" id="IPR017687">
    <property type="entry name" value="BamB"/>
</dbReference>
<evidence type="ECO:0000256" key="5">
    <source>
        <dbReference type="SAM" id="SignalP"/>
    </source>
</evidence>
<dbReference type="PANTHER" id="PTHR34512">
    <property type="entry name" value="CELL SURFACE PROTEIN"/>
    <property type="match status" value="1"/>
</dbReference>
<evidence type="ECO:0000256" key="3">
    <source>
        <dbReference type="ARBA" id="ARBA00023237"/>
    </source>
</evidence>
<protein>
    <recommendedName>
        <fullName evidence="4">Outer membrane protein assembly factor BamB</fullName>
    </recommendedName>
</protein>
<dbReference type="InterPro" id="IPR011047">
    <property type="entry name" value="Quinoprotein_ADH-like_sf"/>
</dbReference>